<sequence length="56" mass="6512">MISSNKFTEKSLVEDYIIEKLIDNGWRFRPSDEPSISWNNVDISGLYGIEMYGKKP</sequence>
<name>A0A284VTA3_9EURY</name>
<organism evidence="1 2">
    <name type="scientific">Candidatus Methanoperedens nitratireducens</name>
    <dbReference type="NCBI Taxonomy" id="1392998"/>
    <lineage>
        <taxon>Archaea</taxon>
        <taxon>Methanobacteriati</taxon>
        <taxon>Methanobacteriota</taxon>
        <taxon>Stenosarchaea group</taxon>
        <taxon>Methanomicrobia</taxon>
        <taxon>Methanosarcinales</taxon>
        <taxon>ANME-2 cluster</taxon>
        <taxon>Candidatus Methanoperedentaceae</taxon>
        <taxon>Candidatus Methanoperedens</taxon>
    </lineage>
</organism>
<gene>
    <name evidence="1" type="ORF">MNV_710004</name>
</gene>
<dbReference type="Proteomes" id="UP000218615">
    <property type="component" value="Unassembled WGS sequence"/>
</dbReference>
<evidence type="ECO:0000313" key="1">
    <source>
        <dbReference type="EMBL" id="SNQ62428.1"/>
    </source>
</evidence>
<dbReference type="EMBL" id="FZMP01000220">
    <property type="protein sequence ID" value="SNQ62428.1"/>
    <property type="molecule type" value="Genomic_DNA"/>
</dbReference>
<dbReference type="RefSeq" id="WP_179294039.1">
    <property type="nucleotide sequence ID" value="NZ_FZMP01000220.1"/>
</dbReference>
<keyword evidence="2" id="KW-1185">Reference proteome</keyword>
<reference evidence="2" key="1">
    <citation type="submission" date="2017-06" db="EMBL/GenBank/DDBJ databases">
        <authorList>
            <person name="Cremers G."/>
        </authorList>
    </citation>
    <scope>NUCLEOTIDE SEQUENCE [LARGE SCALE GENOMIC DNA]</scope>
</reference>
<dbReference type="AlphaFoldDB" id="A0A284VTA3"/>
<accession>A0A284VTA3</accession>
<protein>
    <submittedName>
        <fullName evidence="1">Uncharacterized protein</fullName>
    </submittedName>
</protein>
<proteinExistence type="predicted"/>
<evidence type="ECO:0000313" key="2">
    <source>
        <dbReference type="Proteomes" id="UP000218615"/>
    </source>
</evidence>